<keyword evidence="2" id="KW-1185">Reference proteome</keyword>
<evidence type="ECO:0000313" key="2">
    <source>
        <dbReference type="Proteomes" id="UP000078599"/>
    </source>
</evidence>
<reference evidence="1 2" key="1">
    <citation type="submission" date="2015-03" db="EMBL/GenBank/DDBJ databases">
        <authorList>
            <person name="Regsiter A."/>
            <person name="william w."/>
        </authorList>
    </citation>
    <scope>NUCLEOTIDE SEQUENCE [LARGE SCALE GENOMIC DNA]</scope>
    <source>
        <strain evidence="1 2">CB1</strain>
    </source>
</reference>
<accession>A0ABM9T5Y5</accession>
<organism evidence="1 2">
    <name type="scientific">Thiomonas arsenitoxydans (strain DSM 22701 / CIP 110005 / 3As)</name>
    <dbReference type="NCBI Taxonomy" id="426114"/>
    <lineage>
        <taxon>Bacteria</taxon>
        <taxon>Pseudomonadati</taxon>
        <taxon>Pseudomonadota</taxon>
        <taxon>Betaproteobacteria</taxon>
        <taxon>Burkholderiales</taxon>
        <taxon>Thiomonas</taxon>
    </lineage>
</organism>
<dbReference type="EMBL" id="CTRI01000023">
    <property type="protein sequence ID" value="CQR34179.1"/>
    <property type="molecule type" value="Genomic_DNA"/>
</dbReference>
<comment type="caution">
    <text evidence="1">The sequence shown here is derived from an EMBL/GenBank/DDBJ whole genome shotgun (WGS) entry which is preliminary data.</text>
</comment>
<protein>
    <submittedName>
        <fullName evidence="1">Uncharacterized protein</fullName>
    </submittedName>
</protein>
<name>A0ABM9T5Y5_THIA3</name>
<dbReference type="Proteomes" id="UP000078599">
    <property type="component" value="Unassembled WGS sequence"/>
</dbReference>
<gene>
    <name evidence="1" type="ORF">THICB1_30346</name>
</gene>
<proteinExistence type="predicted"/>
<evidence type="ECO:0000313" key="1">
    <source>
        <dbReference type="EMBL" id="CQR34179.1"/>
    </source>
</evidence>
<sequence length="325" mass="36660">MLTDSDFEDGFDLVQPFVDGFYGESSLPHRVHECAHQNRRDLLGAIDPLPCCENFQVAPRCLRRNGRAFWPVGHKTPPELKHIRPCRPNHEFWIRDEGRMWRIRRNVIRRHNLAALACKLVVQGLHDGPQKGISNPLRLFLRKVHIETTTVQKGVQGGHHVVTTPLGQFLAQVSALLNQLGAEVLEILIVQQSLTTLPFIRQKNGPNPVIADCFQLRIRQRSDAPDRQWHWLHLIHFLGRSLEFRLDAGSFCTKKALRLTWVCSAQATHDVGLIFGICLPSGSWDAEADVFSTALAALIQAFCYCFHGSVPLGSCVTDRVATDFS</sequence>